<protein>
    <recommendedName>
        <fullName evidence="4">Lipase</fullName>
    </recommendedName>
</protein>
<evidence type="ECO:0008006" key="4">
    <source>
        <dbReference type="Google" id="ProtNLM"/>
    </source>
</evidence>
<accession>A0A4S1CA80</accession>
<keyword evidence="1" id="KW-0732">Signal</keyword>
<dbReference type="PROSITE" id="PS51257">
    <property type="entry name" value="PROKAR_LIPOPROTEIN"/>
    <property type="match status" value="1"/>
</dbReference>
<sequence>MREQLLRLICVICLLFTLAGCGSDSGVHQEESPNTALFDPSAGVVPLPNVLATAAAPDPITQYTDPATGVVGLRPANRQMQPLEALAYVNRYEVGGTGAVAGVNAPIYIRFARPLRPDTVNGSNIRVFQVGADSALPDATENAPLRFTDVTAGFTFSYRPGAGDVSLFPKFPLLPATRYLYLVTNRVKDAATGGSVGSSVYFSALKSTAALGGPFSPLERIRQNTTDADGKVLFSGYAKVMNDLIAAPTQSTVTSRSQIALLGRFITTAAGFITVDPADPLGSILPVETALRAFAAGSDLPGGLSGKSWLGAGLNAATVTATLAPAVYWGAVLAGTGLPVVVPPAVGSVVTGSFTSADVSTNPVVARGNPAMNQNLAFGSYSAASAVLQPYREPGTGRLTGFYYTERQVPFVYFAPAGTPPAGGWPLVIFQHGINGRKEQAIAVAGALNGAGYAVVAIDLPLHGELALPGHVTGTKWGEDFIALGAPLAARTNIQQAAFTLDRLELVLATPTFGAPFAAQGFAPLGTHAPNPAIKPKYVALSLGSIVGAYYLAGNTTLSGGTGAPPYTQASLDSDMKGLFSVPGGRIAYLLRDSADFGPSLNAGLAAQGVMSGTPTYEQFFQLTQSVLDPVDPATMTTPLPNLATAALLPSRLSGRLLMQEATTTSFADGRPLNGDLVIPNSATRYLGDALGGRGVLGAPAALAVAPGFDQLSYLSGRVPEPFMMTLADGVPVFKIATAAGDAAATTPREGYFQFDRQDATHGMLIDQASSPVTFQLAQRQMVYFVRNGIVIDPTVTSAALQRAAAVAGTTLPYRALPPRVMRLFTPRD</sequence>
<evidence type="ECO:0000313" key="2">
    <source>
        <dbReference type="EMBL" id="TGU70023.1"/>
    </source>
</evidence>
<keyword evidence="3" id="KW-1185">Reference proteome</keyword>
<comment type="caution">
    <text evidence="2">The sequence shown here is derived from an EMBL/GenBank/DDBJ whole genome shotgun (WGS) entry which is preliminary data.</text>
</comment>
<dbReference type="Gene3D" id="3.40.50.1820">
    <property type="entry name" value="alpha/beta hydrolase"/>
    <property type="match status" value="1"/>
</dbReference>
<dbReference type="InterPro" id="IPR029058">
    <property type="entry name" value="AB_hydrolase_fold"/>
</dbReference>
<evidence type="ECO:0000313" key="3">
    <source>
        <dbReference type="Proteomes" id="UP000306416"/>
    </source>
</evidence>
<reference evidence="2 3" key="1">
    <citation type="submission" date="2019-04" db="EMBL/GenBank/DDBJ databases">
        <title>Geobacter oryzae sp. nov., ferric-reducing bacteria isolated from paddy soil.</title>
        <authorList>
            <person name="Xu Z."/>
            <person name="Masuda Y."/>
            <person name="Itoh H."/>
            <person name="Senoo K."/>
        </authorList>
    </citation>
    <scope>NUCLEOTIDE SEQUENCE [LARGE SCALE GENOMIC DNA]</scope>
    <source>
        <strain evidence="2 3">Red111</strain>
    </source>
</reference>
<feature type="signal peptide" evidence="1">
    <location>
        <begin position="1"/>
        <end position="19"/>
    </location>
</feature>
<proteinExistence type="predicted"/>
<feature type="chain" id="PRO_5020845295" description="Lipase" evidence="1">
    <location>
        <begin position="20"/>
        <end position="829"/>
    </location>
</feature>
<dbReference type="EMBL" id="SRSC01000006">
    <property type="protein sequence ID" value="TGU70023.1"/>
    <property type="molecule type" value="Genomic_DNA"/>
</dbReference>
<evidence type="ECO:0000256" key="1">
    <source>
        <dbReference type="SAM" id="SignalP"/>
    </source>
</evidence>
<dbReference type="RefSeq" id="WP_135872940.1">
    <property type="nucleotide sequence ID" value="NZ_SRSC01000006.1"/>
</dbReference>
<dbReference type="SUPFAM" id="SSF53474">
    <property type="entry name" value="alpha/beta-Hydrolases"/>
    <property type="match status" value="1"/>
</dbReference>
<organism evidence="2 3">
    <name type="scientific">Geomonas terrae</name>
    <dbReference type="NCBI Taxonomy" id="2562681"/>
    <lineage>
        <taxon>Bacteria</taxon>
        <taxon>Pseudomonadati</taxon>
        <taxon>Thermodesulfobacteriota</taxon>
        <taxon>Desulfuromonadia</taxon>
        <taxon>Geobacterales</taxon>
        <taxon>Geobacteraceae</taxon>
        <taxon>Geomonas</taxon>
    </lineage>
</organism>
<gene>
    <name evidence="2" type="ORF">E4633_19660</name>
</gene>
<dbReference type="Proteomes" id="UP000306416">
    <property type="component" value="Unassembled WGS sequence"/>
</dbReference>
<name>A0A4S1CA80_9BACT</name>
<dbReference type="AlphaFoldDB" id="A0A4S1CA80"/>